<dbReference type="AlphaFoldDB" id="D7LXX5"/>
<keyword evidence="2" id="KW-1185">Reference proteome</keyword>
<dbReference type="Gramene" id="scaffold_603315.1">
    <property type="protein sequence ID" value="scaffold_603315.1"/>
    <property type="gene ID" value="scaffold_603315.1"/>
</dbReference>
<protein>
    <submittedName>
        <fullName evidence="1">Uncharacterized protein</fullName>
    </submittedName>
</protein>
<dbReference type="Proteomes" id="UP000008694">
    <property type="component" value="Unassembled WGS sequence"/>
</dbReference>
<proteinExistence type="predicted"/>
<gene>
    <name evidence="1" type="ORF">ARALYDRAFT_911258</name>
</gene>
<dbReference type="EMBL" id="GL348718">
    <property type="protein sequence ID" value="EFH50852.1"/>
    <property type="molecule type" value="Genomic_DNA"/>
</dbReference>
<evidence type="ECO:0000313" key="2">
    <source>
        <dbReference type="Proteomes" id="UP000008694"/>
    </source>
</evidence>
<name>D7LXX5_ARALL</name>
<reference evidence="2" key="1">
    <citation type="journal article" date="2011" name="Nat. Genet.">
        <title>The Arabidopsis lyrata genome sequence and the basis of rapid genome size change.</title>
        <authorList>
            <person name="Hu T.T."/>
            <person name="Pattyn P."/>
            <person name="Bakker E.G."/>
            <person name="Cao J."/>
            <person name="Cheng J.-F."/>
            <person name="Clark R.M."/>
            <person name="Fahlgren N."/>
            <person name="Fawcett J.A."/>
            <person name="Grimwood J."/>
            <person name="Gundlach H."/>
            <person name="Haberer G."/>
            <person name="Hollister J.D."/>
            <person name="Ossowski S."/>
            <person name="Ottilar R.P."/>
            <person name="Salamov A.A."/>
            <person name="Schneeberger K."/>
            <person name="Spannagl M."/>
            <person name="Wang X."/>
            <person name="Yang L."/>
            <person name="Nasrallah M.E."/>
            <person name="Bergelson J."/>
            <person name="Carrington J.C."/>
            <person name="Gaut B.S."/>
            <person name="Schmutz J."/>
            <person name="Mayer K.F.X."/>
            <person name="Van de Peer Y."/>
            <person name="Grigoriev I.V."/>
            <person name="Nordborg M."/>
            <person name="Weigel D."/>
            <person name="Guo Y.-L."/>
        </authorList>
    </citation>
    <scope>NUCLEOTIDE SEQUENCE [LARGE SCALE GENOMIC DNA]</scope>
    <source>
        <strain evidence="2">cv. MN47</strain>
    </source>
</reference>
<dbReference type="STRING" id="81972.D7LXX5"/>
<dbReference type="PANTHER" id="PTHR35482">
    <property type="entry name" value="CYTOCHROME C OXIDASE SUBUNIT"/>
    <property type="match status" value="1"/>
</dbReference>
<accession>D7LXX5</accession>
<organism evidence="2">
    <name type="scientific">Arabidopsis lyrata subsp. lyrata</name>
    <name type="common">Lyre-leaved rock-cress</name>
    <dbReference type="NCBI Taxonomy" id="81972"/>
    <lineage>
        <taxon>Eukaryota</taxon>
        <taxon>Viridiplantae</taxon>
        <taxon>Streptophyta</taxon>
        <taxon>Embryophyta</taxon>
        <taxon>Tracheophyta</taxon>
        <taxon>Spermatophyta</taxon>
        <taxon>Magnoliopsida</taxon>
        <taxon>eudicotyledons</taxon>
        <taxon>Gunneridae</taxon>
        <taxon>Pentapetalae</taxon>
        <taxon>rosids</taxon>
        <taxon>malvids</taxon>
        <taxon>Brassicales</taxon>
        <taxon>Brassicaceae</taxon>
        <taxon>Camelineae</taxon>
        <taxon>Arabidopsis</taxon>
    </lineage>
</organism>
<dbReference type="PANTHER" id="PTHR35482:SF1">
    <property type="entry name" value="CYTOCHROME C OXIDASE SUBUNIT"/>
    <property type="match status" value="1"/>
</dbReference>
<dbReference type="HOGENOM" id="CLU_1940995_0_0_1"/>
<evidence type="ECO:0000313" key="1">
    <source>
        <dbReference type="EMBL" id="EFH50852.1"/>
    </source>
</evidence>
<sequence>MQATGNCRSRLKLLCKKPMIIRKGKSDGVEEAQPSSSLLSSIDFIGLGFADKKSTRGLPAGLVPVVDYLPQGDLPEVELIVGDQTRFAKKEKEVEQEGDGNSHVYKPKVSTWGVFPRPSNISKTLCDWPI</sequence>